<dbReference type="Gene3D" id="1.25.40.10">
    <property type="entry name" value="Tetratricopeptide repeat domain"/>
    <property type="match status" value="1"/>
</dbReference>
<evidence type="ECO:0008006" key="4">
    <source>
        <dbReference type="Google" id="ProtNLM"/>
    </source>
</evidence>
<keyword evidence="1" id="KW-0472">Membrane</keyword>
<name>A0A1G9MLP0_9SPHI</name>
<gene>
    <name evidence="2" type="ORF">SAMN05421813_10230</name>
</gene>
<evidence type="ECO:0000313" key="3">
    <source>
        <dbReference type="Proteomes" id="UP000199226"/>
    </source>
</evidence>
<keyword evidence="1" id="KW-0812">Transmembrane</keyword>
<dbReference type="SUPFAM" id="SSF81901">
    <property type="entry name" value="HCP-like"/>
    <property type="match status" value="1"/>
</dbReference>
<feature type="transmembrane region" description="Helical" evidence="1">
    <location>
        <begin position="7"/>
        <end position="23"/>
    </location>
</feature>
<dbReference type="STRING" id="990371.SAMN05421813_10230"/>
<dbReference type="Proteomes" id="UP000199226">
    <property type="component" value="Unassembled WGS sequence"/>
</dbReference>
<evidence type="ECO:0000256" key="1">
    <source>
        <dbReference type="SAM" id="Phobius"/>
    </source>
</evidence>
<dbReference type="RefSeq" id="WP_090698508.1">
    <property type="nucleotide sequence ID" value="NZ_FNHH01000002.1"/>
</dbReference>
<organism evidence="2 3">
    <name type="scientific">Daejeonella rubra</name>
    <dbReference type="NCBI Taxonomy" id="990371"/>
    <lineage>
        <taxon>Bacteria</taxon>
        <taxon>Pseudomonadati</taxon>
        <taxon>Bacteroidota</taxon>
        <taxon>Sphingobacteriia</taxon>
        <taxon>Sphingobacteriales</taxon>
        <taxon>Sphingobacteriaceae</taxon>
        <taxon>Daejeonella</taxon>
    </lineage>
</organism>
<dbReference type="EMBL" id="FNHH01000002">
    <property type="protein sequence ID" value="SDL75206.1"/>
    <property type="molecule type" value="Genomic_DNA"/>
</dbReference>
<proteinExistence type="predicted"/>
<reference evidence="3" key="1">
    <citation type="submission" date="2016-10" db="EMBL/GenBank/DDBJ databases">
        <authorList>
            <person name="Varghese N."/>
            <person name="Submissions S."/>
        </authorList>
    </citation>
    <scope>NUCLEOTIDE SEQUENCE [LARGE SCALE GENOMIC DNA]</scope>
    <source>
        <strain evidence="3">DSM 24536</strain>
    </source>
</reference>
<dbReference type="InterPro" id="IPR011990">
    <property type="entry name" value="TPR-like_helical_dom_sf"/>
</dbReference>
<sequence length="171" mass="19900">MLTKKARLWVIGIAVLLLAWTISQQVYEITAVVGIGIALLIWGYFREGTVVMAAREFHAKNYVEAETLLKEIEDPDRLGKHRRGFYEFIYGNLELHRQNYDEAEKHFQIASKFPLRNQNDKAIVLVHLANINLRKKDVERARVYVEMARAYKISSRVKDIIQKIESEINKA</sequence>
<dbReference type="AlphaFoldDB" id="A0A1G9MLP0"/>
<protein>
    <recommendedName>
        <fullName evidence="4">Tetratricopeptide repeat-containing protein</fullName>
    </recommendedName>
</protein>
<keyword evidence="3" id="KW-1185">Reference proteome</keyword>
<dbReference type="OrthoDB" id="1432556at2"/>
<keyword evidence="1" id="KW-1133">Transmembrane helix</keyword>
<evidence type="ECO:0000313" key="2">
    <source>
        <dbReference type="EMBL" id="SDL75206.1"/>
    </source>
</evidence>
<accession>A0A1G9MLP0</accession>
<feature type="transmembrane region" description="Helical" evidence="1">
    <location>
        <begin position="29"/>
        <end position="45"/>
    </location>
</feature>